<evidence type="ECO:0000313" key="3">
    <source>
        <dbReference type="Proteomes" id="UP001230051"/>
    </source>
</evidence>
<dbReference type="AlphaFoldDB" id="A0AAD8DBR1"/>
<dbReference type="EMBL" id="JAGXEW010000011">
    <property type="protein sequence ID" value="KAK1166285.1"/>
    <property type="molecule type" value="Genomic_DNA"/>
</dbReference>
<reference evidence="2" key="1">
    <citation type="submission" date="2022-02" db="EMBL/GenBank/DDBJ databases">
        <title>Atlantic sturgeon de novo genome assembly.</title>
        <authorList>
            <person name="Stock M."/>
            <person name="Klopp C."/>
            <person name="Guiguen Y."/>
            <person name="Cabau C."/>
            <person name="Parinello H."/>
            <person name="Santidrian Yebra-Pimentel E."/>
            <person name="Kuhl H."/>
            <person name="Dirks R.P."/>
            <person name="Guessner J."/>
            <person name="Wuertz S."/>
            <person name="Du K."/>
            <person name="Schartl M."/>
        </authorList>
    </citation>
    <scope>NUCLEOTIDE SEQUENCE</scope>
    <source>
        <strain evidence="2">STURGEONOMICS-FGT-2020</strain>
        <tissue evidence="2">Whole blood</tissue>
    </source>
</reference>
<organism evidence="2 3">
    <name type="scientific">Acipenser oxyrinchus oxyrinchus</name>
    <dbReference type="NCBI Taxonomy" id="40147"/>
    <lineage>
        <taxon>Eukaryota</taxon>
        <taxon>Metazoa</taxon>
        <taxon>Chordata</taxon>
        <taxon>Craniata</taxon>
        <taxon>Vertebrata</taxon>
        <taxon>Euteleostomi</taxon>
        <taxon>Actinopterygii</taxon>
        <taxon>Chondrostei</taxon>
        <taxon>Acipenseriformes</taxon>
        <taxon>Acipenseridae</taxon>
        <taxon>Acipenser</taxon>
    </lineage>
</organism>
<accession>A0AAD8DBR1</accession>
<keyword evidence="1" id="KW-0472">Membrane</keyword>
<keyword evidence="1" id="KW-0812">Transmembrane</keyword>
<protein>
    <submittedName>
        <fullName evidence="2">Uncharacterized protein</fullName>
    </submittedName>
</protein>
<evidence type="ECO:0000313" key="2">
    <source>
        <dbReference type="EMBL" id="KAK1166285.1"/>
    </source>
</evidence>
<evidence type="ECO:0000256" key="1">
    <source>
        <dbReference type="SAM" id="Phobius"/>
    </source>
</evidence>
<feature type="transmembrane region" description="Helical" evidence="1">
    <location>
        <begin position="12"/>
        <end position="35"/>
    </location>
</feature>
<gene>
    <name evidence="2" type="ORF">AOXY_G12872</name>
</gene>
<keyword evidence="3" id="KW-1185">Reference proteome</keyword>
<keyword evidence="1" id="KW-1133">Transmembrane helix</keyword>
<name>A0AAD8DBR1_ACIOX</name>
<proteinExistence type="predicted"/>
<dbReference type="Proteomes" id="UP001230051">
    <property type="component" value="Unassembled WGS sequence"/>
</dbReference>
<sequence length="100" mass="11577">MCDTQGENCIYIIGFGITLVWGRFSWYILGPLIALDGWTHLYKQRLQAPSMATPTPDLNPVKHVWDELEQCINHHNPLLSTDFETLSRTLWNLCYVVSRL</sequence>
<comment type="caution">
    <text evidence="2">The sequence shown here is derived from an EMBL/GenBank/DDBJ whole genome shotgun (WGS) entry which is preliminary data.</text>
</comment>